<reference evidence="1" key="2">
    <citation type="journal article" date="2023" name="Science">
        <title>Genomic signatures of disease resistance in endangered staghorn corals.</title>
        <authorList>
            <person name="Vollmer S.V."/>
            <person name="Selwyn J.D."/>
            <person name="Despard B.A."/>
            <person name="Roesel C.L."/>
        </authorList>
    </citation>
    <scope>NUCLEOTIDE SEQUENCE</scope>
    <source>
        <strain evidence="1">K2</strain>
    </source>
</reference>
<accession>A0AAD9PZW6</accession>
<dbReference type="AlphaFoldDB" id="A0AAD9PZW6"/>
<name>A0AAD9PZW6_ACRCE</name>
<proteinExistence type="predicted"/>
<protein>
    <submittedName>
        <fullName evidence="1">Uncharacterized protein</fullName>
    </submittedName>
</protein>
<comment type="caution">
    <text evidence="1">The sequence shown here is derived from an EMBL/GenBank/DDBJ whole genome shotgun (WGS) entry which is preliminary data.</text>
</comment>
<dbReference type="EMBL" id="JARQWQ010000091">
    <property type="protein sequence ID" value="KAK2552058.1"/>
    <property type="molecule type" value="Genomic_DNA"/>
</dbReference>
<evidence type="ECO:0000313" key="2">
    <source>
        <dbReference type="Proteomes" id="UP001249851"/>
    </source>
</evidence>
<sequence length="223" mass="24480">MNNAWQCIALGTGAEVYSRRGMGELAPLLVRALDERELSALQFLHSGRVCVTLHDAAYREMSGDFMFEDTLIPVTLPDRPITTIYLRDLPLEISDESIRSALESFAMCSPFVLLCTKIFPGFVMAGTTPTFESVSKSTKRTLATPEKASPSWRKSKAVRVNLPTAKTLTPQSAGKSRKSLAFGGLSNAIPVSSTQKEDEMLSNLYVDDLPQTGLQVKVVYMIP</sequence>
<dbReference type="Proteomes" id="UP001249851">
    <property type="component" value="Unassembled WGS sequence"/>
</dbReference>
<reference evidence="1" key="1">
    <citation type="journal article" date="2023" name="G3 (Bethesda)">
        <title>Whole genome assembly and annotation of the endangered Caribbean coral Acropora cervicornis.</title>
        <authorList>
            <person name="Selwyn J.D."/>
            <person name="Vollmer S.V."/>
        </authorList>
    </citation>
    <scope>NUCLEOTIDE SEQUENCE</scope>
    <source>
        <strain evidence="1">K2</strain>
    </source>
</reference>
<keyword evidence="2" id="KW-1185">Reference proteome</keyword>
<organism evidence="1 2">
    <name type="scientific">Acropora cervicornis</name>
    <name type="common">Staghorn coral</name>
    <dbReference type="NCBI Taxonomy" id="6130"/>
    <lineage>
        <taxon>Eukaryota</taxon>
        <taxon>Metazoa</taxon>
        <taxon>Cnidaria</taxon>
        <taxon>Anthozoa</taxon>
        <taxon>Hexacorallia</taxon>
        <taxon>Scleractinia</taxon>
        <taxon>Astrocoeniina</taxon>
        <taxon>Acroporidae</taxon>
        <taxon>Acropora</taxon>
    </lineage>
</organism>
<gene>
    <name evidence="1" type="ORF">P5673_027091</name>
</gene>
<evidence type="ECO:0000313" key="1">
    <source>
        <dbReference type="EMBL" id="KAK2552058.1"/>
    </source>
</evidence>